<evidence type="ECO:0000256" key="2">
    <source>
        <dbReference type="ARBA" id="ARBA00012438"/>
    </source>
</evidence>
<keyword evidence="9" id="KW-1185">Reference proteome</keyword>
<sequence>MPKIDTFIGRSNTIRNALTEFELRNKLMLFSAAITQLPMAVVITSDQGIIEYSNPGFTALSGYTEAEAKGQPMSILNSGVQSKVFYRNFWETINAGKIWQGEIVNRKKSGEHYTEYCIVCPITGPDAEIVHFISIKQDITQRKKEQEALAESEQSFQELANLLLQPVFEVDLKGNIVFSNKAGLDLFGYTRYDIEEQEFEAIRLFAPEERPRVLQNMAARIQGITFENHEYTALKKDGTPFPILIYSEPIIRRGIPVGVRGLCLDISERKRNEEKLLELNQTLEERVEERTRELEVTHQQMILQEKLASIGQLAAGLAHEINNPVNFVRINFATLREDVSDLGQLIREYRAVFQEIEHSGLAPEAMERLKALEKKLKVDEVLDELPELFDESRRGFERIGTILSSMRNFSFRHALNQRVPFDLNQGIRDTLIIAQNEYRYYAEVETRLGELPAAPCNPEQINQVFLNIVVNCAHAIASQKRHEKGRIVIETGNGDDNVWCTITDDGPGIPEQIRNRIFEPFFTTKDPGKGTGLGLSISYDIIANKHGGSLTVSCPPEGGSVFTIRLPLKAAEASTSS</sequence>
<dbReference type="InterPro" id="IPR005467">
    <property type="entry name" value="His_kinase_dom"/>
</dbReference>
<dbReference type="Gene3D" id="1.10.287.130">
    <property type="match status" value="1"/>
</dbReference>
<dbReference type="SMART" id="SM00387">
    <property type="entry name" value="HATPase_c"/>
    <property type="match status" value="1"/>
</dbReference>
<dbReference type="SMART" id="SM00086">
    <property type="entry name" value="PAC"/>
    <property type="match status" value="2"/>
</dbReference>
<dbReference type="Gene3D" id="3.30.450.20">
    <property type="entry name" value="PAS domain"/>
    <property type="match status" value="2"/>
</dbReference>
<dbReference type="NCBIfam" id="TIGR00229">
    <property type="entry name" value="sensory_box"/>
    <property type="match status" value="2"/>
</dbReference>
<comment type="catalytic activity">
    <reaction evidence="1">
        <text>ATP + protein L-histidine = ADP + protein N-phospho-L-histidine.</text>
        <dbReference type="EC" id="2.7.13.3"/>
    </reaction>
</comment>
<keyword evidence="4" id="KW-0175">Coiled coil</keyword>
<dbReference type="InterPro" id="IPR001610">
    <property type="entry name" value="PAC"/>
</dbReference>
<dbReference type="InterPro" id="IPR000014">
    <property type="entry name" value="PAS"/>
</dbReference>
<dbReference type="RefSeq" id="WP_069810364.1">
    <property type="nucleotide sequence ID" value="NZ_CP017305.1"/>
</dbReference>
<dbReference type="AlphaFoldDB" id="A0A1D8D8X7"/>
<dbReference type="Pfam" id="PF13426">
    <property type="entry name" value="PAS_9"/>
    <property type="match status" value="2"/>
</dbReference>
<organism evidence="8 9">
    <name type="scientific">Chlorobaculum limnaeum</name>
    <dbReference type="NCBI Taxonomy" id="274537"/>
    <lineage>
        <taxon>Bacteria</taxon>
        <taxon>Pseudomonadati</taxon>
        <taxon>Chlorobiota</taxon>
        <taxon>Chlorobiia</taxon>
        <taxon>Chlorobiales</taxon>
        <taxon>Chlorobiaceae</taxon>
        <taxon>Chlorobaculum</taxon>
    </lineage>
</organism>
<evidence type="ECO:0000313" key="8">
    <source>
        <dbReference type="EMBL" id="AOS84169.1"/>
    </source>
</evidence>
<gene>
    <name evidence="8" type="ORF">BIU88_08525</name>
</gene>
<evidence type="ECO:0000256" key="3">
    <source>
        <dbReference type="ARBA" id="ARBA00022553"/>
    </source>
</evidence>
<name>A0A1D8D8X7_CHLLM</name>
<dbReference type="PROSITE" id="PS50112">
    <property type="entry name" value="PAS"/>
    <property type="match status" value="2"/>
</dbReference>
<dbReference type="SUPFAM" id="SSF47384">
    <property type="entry name" value="Homodimeric domain of signal transducing histidine kinase"/>
    <property type="match status" value="1"/>
</dbReference>
<dbReference type="InterPro" id="IPR004358">
    <property type="entry name" value="Sig_transdc_His_kin-like_C"/>
</dbReference>
<dbReference type="STRING" id="274537.BIU88_08525"/>
<evidence type="ECO:0000259" key="7">
    <source>
        <dbReference type="PROSITE" id="PS50113"/>
    </source>
</evidence>
<protein>
    <recommendedName>
        <fullName evidence="2">histidine kinase</fullName>
        <ecNumber evidence="2">2.7.13.3</ecNumber>
    </recommendedName>
</protein>
<dbReference type="PROSITE" id="PS50113">
    <property type="entry name" value="PAC"/>
    <property type="match status" value="2"/>
</dbReference>
<dbReference type="Proteomes" id="UP000095185">
    <property type="component" value="Chromosome"/>
</dbReference>
<dbReference type="InterPro" id="IPR003661">
    <property type="entry name" value="HisK_dim/P_dom"/>
</dbReference>
<dbReference type="PANTHER" id="PTHR43065">
    <property type="entry name" value="SENSOR HISTIDINE KINASE"/>
    <property type="match status" value="1"/>
</dbReference>
<feature type="coiled-coil region" evidence="4">
    <location>
        <begin position="266"/>
        <end position="300"/>
    </location>
</feature>
<dbReference type="SMART" id="SM00091">
    <property type="entry name" value="PAS"/>
    <property type="match status" value="2"/>
</dbReference>
<dbReference type="SUPFAM" id="SSF55874">
    <property type="entry name" value="ATPase domain of HSP90 chaperone/DNA topoisomerase II/histidine kinase"/>
    <property type="match status" value="1"/>
</dbReference>
<evidence type="ECO:0000313" key="9">
    <source>
        <dbReference type="Proteomes" id="UP000095185"/>
    </source>
</evidence>
<keyword evidence="3" id="KW-0597">Phosphoprotein</keyword>
<dbReference type="Gene3D" id="3.30.565.10">
    <property type="entry name" value="Histidine kinase-like ATPase, C-terminal domain"/>
    <property type="match status" value="1"/>
</dbReference>
<feature type="domain" description="Histidine kinase" evidence="5">
    <location>
        <begin position="316"/>
        <end position="570"/>
    </location>
</feature>
<dbReference type="PANTHER" id="PTHR43065:SF50">
    <property type="entry name" value="HISTIDINE KINASE"/>
    <property type="match status" value="1"/>
</dbReference>
<dbReference type="CDD" id="cd00082">
    <property type="entry name" value="HisKA"/>
    <property type="match status" value="1"/>
</dbReference>
<dbReference type="InterPro" id="IPR003594">
    <property type="entry name" value="HATPase_dom"/>
</dbReference>
<evidence type="ECO:0000256" key="4">
    <source>
        <dbReference type="SAM" id="Coils"/>
    </source>
</evidence>
<reference evidence="8" key="1">
    <citation type="submission" date="2016-09" db="EMBL/GenBank/DDBJ databases">
        <title>Genome sequence of Chlorobaculum limnaeum.</title>
        <authorList>
            <person name="Liu Z."/>
            <person name="Tank M."/>
            <person name="Bryant D.A."/>
        </authorList>
    </citation>
    <scope>NUCLEOTIDE SEQUENCE [LARGE SCALE GENOMIC DNA]</scope>
    <source>
        <strain evidence="8">DSM 1677</strain>
    </source>
</reference>
<evidence type="ECO:0000256" key="1">
    <source>
        <dbReference type="ARBA" id="ARBA00000085"/>
    </source>
</evidence>
<evidence type="ECO:0000259" key="6">
    <source>
        <dbReference type="PROSITE" id="PS50112"/>
    </source>
</evidence>
<feature type="domain" description="PAC" evidence="7">
    <location>
        <begin position="227"/>
        <end position="278"/>
    </location>
</feature>
<dbReference type="Pfam" id="PF02518">
    <property type="entry name" value="HATPase_c"/>
    <property type="match status" value="1"/>
</dbReference>
<keyword evidence="8" id="KW-0418">Kinase</keyword>
<feature type="domain" description="PAC" evidence="7">
    <location>
        <begin position="97"/>
        <end position="151"/>
    </location>
</feature>
<proteinExistence type="predicted"/>
<evidence type="ECO:0000259" key="5">
    <source>
        <dbReference type="PROSITE" id="PS50109"/>
    </source>
</evidence>
<dbReference type="EMBL" id="CP017305">
    <property type="protein sequence ID" value="AOS84169.1"/>
    <property type="molecule type" value="Genomic_DNA"/>
</dbReference>
<keyword evidence="8" id="KW-0808">Transferase</keyword>
<dbReference type="InterPro" id="IPR036890">
    <property type="entry name" value="HATPase_C_sf"/>
</dbReference>
<accession>A0A1D8D8X7</accession>
<dbReference type="GO" id="GO:0000155">
    <property type="term" value="F:phosphorelay sensor kinase activity"/>
    <property type="evidence" value="ECO:0007669"/>
    <property type="project" value="InterPro"/>
</dbReference>
<dbReference type="InterPro" id="IPR035965">
    <property type="entry name" value="PAS-like_dom_sf"/>
</dbReference>
<dbReference type="InterPro" id="IPR000700">
    <property type="entry name" value="PAS-assoc_C"/>
</dbReference>
<feature type="domain" description="PAS" evidence="6">
    <location>
        <begin position="26"/>
        <end position="71"/>
    </location>
</feature>
<feature type="domain" description="PAS" evidence="6">
    <location>
        <begin position="152"/>
        <end position="224"/>
    </location>
</feature>
<dbReference type="CDD" id="cd00130">
    <property type="entry name" value="PAS"/>
    <property type="match status" value="2"/>
</dbReference>
<dbReference type="SUPFAM" id="SSF55785">
    <property type="entry name" value="PYP-like sensor domain (PAS domain)"/>
    <property type="match status" value="2"/>
</dbReference>
<dbReference type="InterPro" id="IPR036097">
    <property type="entry name" value="HisK_dim/P_sf"/>
</dbReference>
<dbReference type="PROSITE" id="PS50109">
    <property type="entry name" value="HIS_KIN"/>
    <property type="match status" value="1"/>
</dbReference>
<dbReference type="PRINTS" id="PR00344">
    <property type="entry name" value="BCTRLSENSOR"/>
</dbReference>
<dbReference type="EC" id="2.7.13.3" evidence="2"/>
<dbReference type="KEGG" id="clz:BIU88_08525"/>